<dbReference type="InterPro" id="IPR016024">
    <property type="entry name" value="ARM-type_fold"/>
</dbReference>
<evidence type="ECO:0000256" key="1">
    <source>
        <dbReference type="ARBA" id="ARBA00004123"/>
    </source>
</evidence>
<feature type="region of interest" description="Disordered" evidence="3">
    <location>
        <begin position="1176"/>
        <end position="1221"/>
    </location>
</feature>
<evidence type="ECO:0000313" key="6">
    <source>
        <dbReference type="EMBL" id="CDH60508.1"/>
    </source>
</evidence>
<dbReference type="GO" id="GO:0000462">
    <property type="term" value="P:maturation of SSU-rRNA from tricistronic rRNA transcript (SSU-rRNA, 5.8S rRNA, LSU-rRNA)"/>
    <property type="evidence" value="ECO:0007669"/>
    <property type="project" value="EnsemblFungi"/>
</dbReference>
<dbReference type="GO" id="GO:0005634">
    <property type="term" value="C:nucleus"/>
    <property type="evidence" value="ECO:0007669"/>
    <property type="project" value="UniProtKB-SubCell"/>
</dbReference>
<protein>
    <submittedName>
        <fullName evidence="6">90s preribosome component rrp12</fullName>
    </submittedName>
</protein>
<evidence type="ECO:0000256" key="3">
    <source>
        <dbReference type="SAM" id="MobiDB-lite"/>
    </source>
</evidence>
<dbReference type="AlphaFoldDB" id="A0A068SDU4"/>
<dbReference type="InterPro" id="IPR057860">
    <property type="entry name" value="HEAT_RRP12_N"/>
</dbReference>
<proteinExistence type="predicted"/>
<dbReference type="OrthoDB" id="2192888at2759"/>
<dbReference type="PANTHER" id="PTHR48287">
    <property type="entry name" value="ARM REPEAT SUPERFAMILY PROTEIN"/>
    <property type="match status" value="1"/>
</dbReference>
<keyword evidence="7" id="KW-1185">Reference proteome</keyword>
<dbReference type="VEuPathDB" id="FungiDB:LCOR_11293.1"/>
<dbReference type="STRING" id="1263082.A0A068SDU4"/>
<feature type="domain" description="RRP12 N-terminal HEAT" evidence="5">
    <location>
        <begin position="20"/>
        <end position="250"/>
    </location>
</feature>
<organism evidence="6 7">
    <name type="scientific">Lichtheimia corymbifera JMRC:FSU:9682</name>
    <dbReference type="NCBI Taxonomy" id="1263082"/>
    <lineage>
        <taxon>Eukaryota</taxon>
        <taxon>Fungi</taxon>
        <taxon>Fungi incertae sedis</taxon>
        <taxon>Mucoromycota</taxon>
        <taxon>Mucoromycotina</taxon>
        <taxon>Mucoromycetes</taxon>
        <taxon>Mucorales</taxon>
        <taxon>Lichtheimiaceae</taxon>
        <taxon>Lichtheimia</taxon>
    </lineage>
</organism>
<evidence type="ECO:0000259" key="4">
    <source>
        <dbReference type="Pfam" id="PF08161"/>
    </source>
</evidence>
<sequence length="1221" mass="135412">MEAKFDKIRSQANSKLENVKLYARTLLAIEETIREQNAALTPSAYFGAIMTTLQATSADSDIAGALVYLLNDVIGSLPQAVVRSKFNDIMHVLEVVYEHHKDEQPVLRSVVGCLQELLVKQDANAWSMPITKKAFQMLLLLSVNTSVKARKAAHDAIRVILSSPPPPTAQHPAANATADFVLRVLHETNKNDQHAAQQILSLLQSIVAYWPANRFTVLCQTLLQLPKFNNVFLTKSAFEVFEALFDVQETDIEEEKFIALLKAIGDIKPSAIDERLLPSWLLIISKAYPAYSKMNPEQCAAAFPAVFATIFNDFQQESRVFRQMADCLSALIEYCVTPNMITQAAQGQQNGLTDIISLVESGLGVHYQAAWTHVMTVQQALFRKLHRTSAPLMDGCVALLGELRLASADSYKESLDKTLGAAITHMGAEHFLGILPLNLEGTDANHVGRAFLLPLLKTYVTNTNLGYFVNVLIPLGDRLATKGQAAADQGLDLQAKVYETLVNQIWSLAPRFCDLPIDLCSAFTETVAERFSSLLYSQPEQRPNVAQALQYLIEKNQTLAKSSASDKDLQAAYGITQSQANQNIQHMSKFAVNYLAVFFNVYSQIGAGHRGFLNEVIKSFLSIATAEDINSTFKKVLGLLSQALENPSASTAASNDPSVPPPMSYTMLDLSVIMVPFLDPESMQLLYNGTLTSLINKEDEPALQKKGYKILYHLMQTPSGRQIGLQNIGELQERVLEATPTCTIGARKNRVNALRGIVDLLPSSDLHFIPAILSEVVISSKDSSEKTRNAAFTLLVEMGNKMRQGGTVKSSKLQGFDETAPDTVANIGEYFTMVTAGLAGTTAHMISATIVALSRIFFEFKDDLSPELVMELLQTINVFVGSNNREIVASALGYVKVCIVVLPDEMVEPQLEAVVSSLVQCSHQTRNHFKLKLRHIFERLIRRFGYNKIHTLVPEEDKKLIANIQKRRLRAKRRKALDNQEDSDEEMMEEGAAREMAKKTGAGFHDAYEEALYGSESELEGGSDDEVLQNVKTALSKVSNKKKGLPQTFIREGVDDTPLDFLDRSALSRITSSKPVERKKQVLAKSAEYDDDGRMVFKESDDESDNDSDEEETEDYYMQAQKSADGFVRTQQNKIKFKKGGQNNDFDDNDAMDVDQGAAAKRKKKAKQQFEMIGKEFRSKKAGGDVKKKNQSDPYAYVPLGKVTKKGRKGPKITYTGRLKR</sequence>
<feature type="compositionally biased region" description="Acidic residues" evidence="3">
    <location>
        <begin position="1100"/>
        <end position="1115"/>
    </location>
</feature>
<feature type="region of interest" description="Disordered" evidence="3">
    <location>
        <begin position="1074"/>
        <end position="1125"/>
    </location>
</feature>
<dbReference type="EMBL" id="CBTN010000095">
    <property type="protein sequence ID" value="CDH60508.1"/>
    <property type="molecule type" value="Genomic_DNA"/>
</dbReference>
<dbReference type="InterPro" id="IPR052087">
    <property type="entry name" value="RRP12"/>
</dbReference>
<dbReference type="Pfam" id="PF25772">
    <property type="entry name" value="HEAT_RRP12_N"/>
    <property type="match status" value="1"/>
</dbReference>
<dbReference type="SUPFAM" id="SSF48371">
    <property type="entry name" value="ARM repeat"/>
    <property type="match status" value="1"/>
</dbReference>
<evidence type="ECO:0000313" key="7">
    <source>
        <dbReference type="Proteomes" id="UP000027586"/>
    </source>
</evidence>
<feature type="domain" description="RRP12 HEAT" evidence="4">
    <location>
        <begin position="317"/>
        <end position="604"/>
    </location>
</feature>
<comment type="subcellular location">
    <subcellularLocation>
        <location evidence="1">Nucleus</location>
    </subcellularLocation>
</comment>
<gene>
    <name evidence="6" type="ORF">LCOR_11293.1</name>
</gene>
<dbReference type="InterPro" id="IPR012978">
    <property type="entry name" value="HEAT_RRP12"/>
</dbReference>
<dbReference type="Pfam" id="PF08161">
    <property type="entry name" value="RRP12_HEAT"/>
    <property type="match status" value="1"/>
</dbReference>
<evidence type="ECO:0000256" key="2">
    <source>
        <dbReference type="ARBA" id="ARBA00023242"/>
    </source>
</evidence>
<dbReference type="GO" id="GO:0030688">
    <property type="term" value="C:preribosome, small subunit precursor"/>
    <property type="evidence" value="ECO:0007669"/>
    <property type="project" value="EnsemblFungi"/>
</dbReference>
<dbReference type="PANTHER" id="PTHR48287:SF1">
    <property type="entry name" value="ARM REPEAT SUPERFAMILY PROTEIN"/>
    <property type="match status" value="1"/>
</dbReference>
<dbReference type="Proteomes" id="UP000027586">
    <property type="component" value="Unassembled WGS sequence"/>
</dbReference>
<accession>A0A068SDU4</accession>
<comment type="caution">
    <text evidence="6">The sequence shown here is derived from an EMBL/GenBank/DDBJ whole genome shotgun (WGS) entry which is preliminary data.</text>
</comment>
<feature type="compositionally biased region" description="Basic and acidic residues" evidence="3">
    <location>
        <begin position="1176"/>
        <end position="1191"/>
    </location>
</feature>
<name>A0A068SDU4_9FUNG</name>
<keyword evidence="2" id="KW-0539">Nucleus</keyword>
<reference evidence="6" key="1">
    <citation type="submission" date="2013-08" db="EMBL/GenBank/DDBJ databases">
        <title>Gene expansion shapes genome architecture in the human pathogen Lichtheimia corymbifera: an evolutionary genomics analysis in the ancient terrestrial Mucorales (Mucoromycotina).</title>
        <authorList>
            <person name="Schwartze V.U."/>
            <person name="Winter S."/>
            <person name="Shelest E."/>
            <person name="Marcet-Houben M."/>
            <person name="Horn F."/>
            <person name="Wehner S."/>
            <person name="Hoffmann K."/>
            <person name="Riege K."/>
            <person name="Sammeth M."/>
            <person name="Nowrousian M."/>
            <person name="Valiante V."/>
            <person name="Linde J."/>
            <person name="Jacobsen I.D."/>
            <person name="Marz M."/>
            <person name="Brakhage A.A."/>
            <person name="Gabaldon T."/>
            <person name="Bocker S."/>
            <person name="Voigt K."/>
        </authorList>
    </citation>
    <scope>NUCLEOTIDE SEQUENCE [LARGE SCALE GENOMIC DNA]</scope>
    <source>
        <strain evidence="6">FSU 9682</strain>
    </source>
</reference>
<evidence type="ECO:0000259" key="5">
    <source>
        <dbReference type="Pfam" id="PF25772"/>
    </source>
</evidence>